<reference evidence="14 15" key="1">
    <citation type="submission" date="2020-01" db="EMBL/GenBank/DDBJ databases">
        <authorList>
            <person name="Kim M.K."/>
        </authorList>
    </citation>
    <scope>NUCLEOTIDE SEQUENCE [LARGE SCALE GENOMIC DNA]</scope>
    <source>
        <strain evidence="14 15">172606-1</strain>
    </source>
</reference>
<dbReference type="GO" id="GO:0003856">
    <property type="term" value="F:3-dehydroquinate synthase activity"/>
    <property type="evidence" value="ECO:0007669"/>
    <property type="project" value="UniProtKB-UniRule"/>
</dbReference>
<gene>
    <name evidence="14" type="primary">aroB</name>
    <name evidence="14" type="ORF">GXP67_05275</name>
</gene>
<evidence type="ECO:0000256" key="9">
    <source>
        <dbReference type="ARBA" id="ARBA00023239"/>
    </source>
</evidence>
<evidence type="ECO:0000259" key="12">
    <source>
        <dbReference type="Pfam" id="PF01761"/>
    </source>
</evidence>
<dbReference type="FunFam" id="3.40.50.1970:FF:000007">
    <property type="entry name" value="Pentafunctional AROM polypeptide"/>
    <property type="match status" value="1"/>
</dbReference>
<evidence type="ECO:0000256" key="8">
    <source>
        <dbReference type="ARBA" id="ARBA00023027"/>
    </source>
</evidence>
<comment type="cofactor">
    <cofactor evidence="1">
        <name>NAD(+)</name>
        <dbReference type="ChEBI" id="CHEBI:57540"/>
    </cofactor>
</comment>
<organism evidence="14 15">
    <name type="scientific">Rhodocytophaga rosea</name>
    <dbReference type="NCBI Taxonomy" id="2704465"/>
    <lineage>
        <taxon>Bacteria</taxon>
        <taxon>Pseudomonadati</taxon>
        <taxon>Bacteroidota</taxon>
        <taxon>Cytophagia</taxon>
        <taxon>Cytophagales</taxon>
        <taxon>Rhodocytophagaceae</taxon>
        <taxon>Rhodocytophaga</taxon>
    </lineage>
</organism>
<evidence type="ECO:0000256" key="4">
    <source>
        <dbReference type="ARBA" id="ARBA00003485"/>
    </source>
</evidence>
<dbReference type="InterPro" id="IPR016037">
    <property type="entry name" value="DHQ_synth_AroB"/>
</dbReference>
<evidence type="ECO:0000256" key="11">
    <source>
        <dbReference type="NCBIfam" id="TIGR01357"/>
    </source>
</evidence>
<dbReference type="GO" id="GO:0009073">
    <property type="term" value="P:aromatic amino acid family biosynthetic process"/>
    <property type="evidence" value="ECO:0007669"/>
    <property type="project" value="InterPro"/>
</dbReference>
<dbReference type="EC" id="4.2.3.4" evidence="11"/>
<dbReference type="GO" id="GO:0009423">
    <property type="term" value="P:chorismate biosynthetic process"/>
    <property type="evidence" value="ECO:0007669"/>
    <property type="project" value="UniProtKB-UniRule"/>
</dbReference>
<dbReference type="SUPFAM" id="SSF56796">
    <property type="entry name" value="Dehydroquinate synthase-like"/>
    <property type="match status" value="1"/>
</dbReference>
<dbReference type="PANTHER" id="PTHR43622">
    <property type="entry name" value="3-DEHYDROQUINATE SYNTHASE"/>
    <property type="match status" value="1"/>
</dbReference>
<dbReference type="InterPro" id="IPR030963">
    <property type="entry name" value="DHQ_synth_fam"/>
</dbReference>
<dbReference type="Proteomes" id="UP000480178">
    <property type="component" value="Chromosome"/>
</dbReference>
<dbReference type="Pfam" id="PF24621">
    <property type="entry name" value="DHQS_C"/>
    <property type="match status" value="1"/>
</dbReference>
<dbReference type="AlphaFoldDB" id="A0A6C0GDS9"/>
<evidence type="ECO:0000256" key="3">
    <source>
        <dbReference type="ARBA" id="ARBA00001947"/>
    </source>
</evidence>
<keyword evidence="8" id="KW-0520">NAD</keyword>
<dbReference type="CDD" id="cd08195">
    <property type="entry name" value="DHQS"/>
    <property type="match status" value="1"/>
</dbReference>
<dbReference type="InterPro" id="IPR050071">
    <property type="entry name" value="Dehydroquinate_synthase"/>
</dbReference>
<dbReference type="EMBL" id="CP048222">
    <property type="protein sequence ID" value="QHT66121.1"/>
    <property type="molecule type" value="Genomic_DNA"/>
</dbReference>
<protein>
    <recommendedName>
        <fullName evidence="11">3-dehydroquinate synthase</fullName>
        <ecNumber evidence="11">4.2.3.4</ecNumber>
    </recommendedName>
</protein>
<comment type="cofactor">
    <cofactor evidence="3">
        <name>Zn(2+)</name>
        <dbReference type="ChEBI" id="CHEBI:29105"/>
    </cofactor>
</comment>
<dbReference type="GO" id="GO:0000166">
    <property type="term" value="F:nucleotide binding"/>
    <property type="evidence" value="ECO:0007669"/>
    <property type="project" value="UniProtKB-KW"/>
</dbReference>
<comment type="cofactor">
    <cofactor evidence="2">
        <name>Co(2+)</name>
        <dbReference type="ChEBI" id="CHEBI:48828"/>
    </cofactor>
</comment>
<dbReference type="Gene3D" id="3.40.50.1970">
    <property type="match status" value="1"/>
</dbReference>
<accession>A0A6C0GDS9</accession>
<name>A0A6C0GDS9_9BACT</name>
<keyword evidence="9 14" id="KW-0456">Lyase</keyword>
<evidence type="ECO:0000256" key="10">
    <source>
        <dbReference type="ARBA" id="ARBA00023285"/>
    </source>
</evidence>
<keyword evidence="5" id="KW-0479">Metal-binding</keyword>
<keyword evidence="7" id="KW-0862">Zinc</keyword>
<keyword evidence="15" id="KW-1185">Reference proteome</keyword>
<sequence>MNLGSVRIAPAAGELVTAFFEQHTYTNIAVLVDEHTKKYCYPLIKPLLPKHLLISIKSGEEKKNLETCSHIWQQLTDKQFDRKSLVINLGGGVIGDMGGFCASTYKRGIDFIQAPTTLLAQVDASVGGKLGIDFNGFKNHIGVFKEPVAVLIATDFLKTLPWQEVRSGFAEIIKHCLITDAAMWQKIRKRDLDKQKWEELVPHSVQIKQEVVRQDPTEKGLRKILNFGHTIGHAVESYFLAQTRKKLLHGEAIAVGMICEAFISMQKGLLTEDELIAIEEFIFAVYGKVKITDADIAAILPLTLQDKKNEKGKIQCVLLEKPGKAVFDQIVTFKDMQEALDYYKN</sequence>
<evidence type="ECO:0000256" key="5">
    <source>
        <dbReference type="ARBA" id="ARBA00022723"/>
    </source>
</evidence>
<evidence type="ECO:0000256" key="2">
    <source>
        <dbReference type="ARBA" id="ARBA00001941"/>
    </source>
</evidence>
<dbReference type="Pfam" id="PF01761">
    <property type="entry name" value="DHQ_synthase"/>
    <property type="match status" value="1"/>
</dbReference>
<dbReference type="GO" id="GO:0046872">
    <property type="term" value="F:metal ion binding"/>
    <property type="evidence" value="ECO:0007669"/>
    <property type="project" value="UniProtKB-KW"/>
</dbReference>
<dbReference type="PANTHER" id="PTHR43622:SF1">
    <property type="entry name" value="3-DEHYDROQUINATE SYNTHASE"/>
    <property type="match status" value="1"/>
</dbReference>
<feature type="domain" description="3-dehydroquinate synthase N-terminal" evidence="12">
    <location>
        <begin position="54"/>
        <end position="166"/>
    </location>
</feature>
<dbReference type="Gene3D" id="1.20.1090.10">
    <property type="entry name" value="Dehydroquinate synthase-like - alpha domain"/>
    <property type="match status" value="1"/>
</dbReference>
<dbReference type="RefSeq" id="WP_162442192.1">
    <property type="nucleotide sequence ID" value="NZ_CP048222.1"/>
</dbReference>
<evidence type="ECO:0000256" key="1">
    <source>
        <dbReference type="ARBA" id="ARBA00001911"/>
    </source>
</evidence>
<dbReference type="InterPro" id="IPR030960">
    <property type="entry name" value="DHQS/DOIS_N"/>
</dbReference>
<feature type="domain" description="3-dehydroquinate synthase C-terminal" evidence="13">
    <location>
        <begin position="168"/>
        <end position="309"/>
    </location>
</feature>
<dbReference type="NCBIfam" id="TIGR01357">
    <property type="entry name" value="aroB"/>
    <property type="match status" value="1"/>
</dbReference>
<keyword evidence="6" id="KW-0547">Nucleotide-binding</keyword>
<dbReference type="GO" id="GO:0005737">
    <property type="term" value="C:cytoplasm"/>
    <property type="evidence" value="ECO:0007669"/>
    <property type="project" value="InterPro"/>
</dbReference>
<evidence type="ECO:0000256" key="6">
    <source>
        <dbReference type="ARBA" id="ARBA00022741"/>
    </source>
</evidence>
<proteinExistence type="predicted"/>
<evidence type="ECO:0000313" key="15">
    <source>
        <dbReference type="Proteomes" id="UP000480178"/>
    </source>
</evidence>
<keyword evidence="10" id="KW-0170">Cobalt</keyword>
<evidence type="ECO:0000259" key="13">
    <source>
        <dbReference type="Pfam" id="PF24621"/>
    </source>
</evidence>
<evidence type="ECO:0000313" key="14">
    <source>
        <dbReference type="EMBL" id="QHT66121.1"/>
    </source>
</evidence>
<comment type="function">
    <text evidence="4">Catalyzes the conversion of 3-deoxy-D-arabino-heptulosonate 7-phosphate (DAHP) to dehydroquinate (DHQ).</text>
</comment>
<dbReference type="InterPro" id="IPR056179">
    <property type="entry name" value="DHQS_C"/>
</dbReference>
<evidence type="ECO:0000256" key="7">
    <source>
        <dbReference type="ARBA" id="ARBA00022833"/>
    </source>
</evidence>
<dbReference type="KEGG" id="rhoz:GXP67_05275"/>
<dbReference type="PIRSF" id="PIRSF001455">
    <property type="entry name" value="DHQ_synth"/>
    <property type="match status" value="1"/>
</dbReference>